<protein>
    <recommendedName>
        <fullName evidence="4">ParA family protein</fullName>
    </recommendedName>
</protein>
<evidence type="ECO:0000256" key="1">
    <source>
        <dbReference type="SAM" id="MobiDB-lite"/>
    </source>
</evidence>
<dbReference type="InterPro" id="IPR027417">
    <property type="entry name" value="P-loop_NTPase"/>
</dbReference>
<feature type="compositionally biased region" description="Low complexity" evidence="1">
    <location>
        <begin position="260"/>
        <end position="278"/>
    </location>
</feature>
<dbReference type="SUPFAM" id="SSF52540">
    <property type="entry name" value="P-loop containing nucleoside triphosphate hydrolases"/>
    <property type="match status" value="1"/>
</dbReference>
<evidence type="ECO:0000313" key="2">
    <source>
        <dbReference type="EMBL" id="GAA2456043.1"/>
    </source>
</evidence>
<sequence>MALYCVISAGGAPGATTTALGLALTWPGKVLLAECDPAGRRVLSGFMADRLKGPAGPGLLGLAMAVQANPNGAAAALEEYTLPLTQDGEARLLHGIHDPRQVRQLARLWRPLADTFMAQDGDVIADLGRVGGAETPVGLLEAADVVVMVLRPTLGQVDAALPRLEVLREVVGEGAQIRLCLIDDGAYSAAEVQRVLGHPITAELPCSPPDARVLSDGAAPRLTFNASLLMRGLETMGRRVRKAAEEAGRADASSEETDTAAQAVQPSPAAAASAGGGR</sequence>
<organism evidence="2 3">
    <name type="scientific">Actinomadura vinacea</name>
    <dbReference type="NCBI Taxonomy" id="115336"/>
    <lineage>
        <taxon>Bacteria</taxon>
        <taxon>Bacillati</taxon>
        <taxon>Actinomycetota</taxon>
        <taxon>Actinomycetes</taxon>
        <taxon>Streptosporangiales</taxon>
        <taxon>Thermomonosporaceae</taxon>
        <taxon>Actinomadura</taxon>
    </lineage>
</organism>
<proteinExistence type="predicted"/>
<feature type="region of interest" description="Disordered" evidence="1">
    <location>
        <begin position="240"/>
        <end position="278"/>
    </location>
</feature>
<dbReference type="EMBL" id="BAAARW010000044">
    <property type="protein sequence ID" value="GAA2456043.1"/>
    <property type="molecule type" value="Genomic_DNA"/>
</dbReference>
<dbReference type="Proteomes" id="UP001501231">
    <property type="component" value="Unassembled WGS sequence"/>
</dbReference>
<keyword evidence="3" id="KW-1185">Reference proteome</keyword>
<dbReference type="RefSeq" id="WP_344597802.1">
    <property type="nucleotide sequence ID" value="NZ_BAAARW010000044.1"/>
</dbReference>
<comment type="caution">
    <text evidence="2">The sequence shown here is derived from an EMBL/GenBank/DDBJ whole genome shotgun (WGS) entry which is preliminary data.</text>
</comment>
<gene>
    <name evidence="2" type="ORF">GCM10010191_89210</name>
</gene>
<reference evidence="2 3" key="1">
    <citation type="journal article" date="2019" name="Int. J. Syst. Evol. Microbiol.">
        <title>The Global Catalogue of Microorganisms (GCM) 10K type strain sequencing project: providing services to taxonomists for standard genome sequencing and annotation.</title>
        <authorList>
            <consortium name="The Broad Institute Genomics Platform"/>
            <consortium name="The Broad Institute Genome Sequencing Center for Infectious Disease"/>
            <person name="Wu L."/>
            <person name="Ma J."/>
        </authorList>
    </citation>
    <scope>NUCLEOTIDE SEQUENCE [LARGE SCALE GENOMIC DNA]</scope>
    <source>
        <strain evidence="2 3">JCM 3325</strain>
    </source>
</reference>
<evidence type="ECO:0008006" key="4">
    <source>
        <dbReference type="Google" id="ProtNLM"/>
    </source>
</evidence>
<accession>A0ABN3KCS3</accession>
<dbReference type="Gene3D" id="3.40.50.300">
    <property type="entry name" value="P-loop containing nucleotide triphosphate hydrolases"/>
    <property type="match status" value="1"/>
</dbReference>
<evidence type="ECO:0000313" key="3">
    <source>
        <dbReference type="Proteomes" id="UP001501231"/>
    </source>
</evidence>
<name>A0ABN3KCS3_9ACTN</name>